<evidence type="ECO:0000313" key="3">
    <source>
        <dbReference type="Proteomes" id="UP000479000"/>
    </source>
</evidence>
<feature type="non-terminal residue" evidence="2">
    <location>
        <position position="78"/>
    </location>
</feature>
<feature type="compositionally biased region" description="Basic and acidic residues" evidence="1">
    <location>
        <begin position="47"/>
        <end position="56"/>
    </location>
</feature>
<evidence type="ECO:0000256" key="1">
    <source>
        <dbReference type="SAM" id="MobiDB-lite"/>
    </source>
</evidence>
<dbReference type="EMBL" id="CADCXU010000605">
    <property type="protein sequence ID" value="CAA9993502.1"/>
    <property type="molecule type" value="Genomic_DNA"/>
</dbReference>
<dbReference type="Proteomes" id="UP000479000">
    <property type="component" value="Unassembled WGS sequence"/>
</dbReference>
<dbReference type="AlphaFoldDB" id="A0A6H5FWK7"/>
<organism evidence="2 3">
    <name type="scientific">Nesidiocoris tenuis</name>
    <dbReference type="NCBI Taxonomy" id="355587"/>
    <lineage>
        <taxon>Eukaryota</taxon>
        <taxon>Metazoa</taxon>
        <taxon>Ecdysozoa</taxon>
        <taxon>Arthropoda</taxon>
        <taxon>Hexapoda</taxon>
        <taxon>Insecta</taxon>
        <taxon>Pterygota</taxon>
        <taxon>Neoptera</taxon>
        <taxon>Paraneoptera</taxon>
        <taxon>Hemiptera</taxon>
        <taxon>Heteroptera</taxon>
        <taxon>Panheteroptera</taxon>
        <taxon>Cimicomorpha</taxon>
        <taxon>Miridae</taxon>
        <taxon>Dicyphina</taxon>
        <taxon>Nesidiocoris</taxon>
    </lineage>
</organism>
<evidence type="ECO:0000313" key="2">
    <source>
        <dbReference type="EMBL" id="CAA9993502.1"/>
    </source>
</evidence>
<proteinExistence type="predicted"/>
<sequence>MGSSCCTAGIGVHYVAYYGCRHVHHRRNNDRIYVCRIQHQRAGPSAELRRPFDGPHQRHRQRHVDRRPGICRVRRETS</sequence>
<gene>
    <name evidence="2" type="ORF">NTEN_LOCUS449</name>
</gene>
<keyword evidence="3" id="KW-1185">Reference proteome</keyword>
<feature type="region of interest" description="Disordered" evidence="1">
    <location>
        <begin position="45"/>
        <end position="78"/>
    </location>
</feature>
<protein>
    <submittedName>
        <fullName evidence="2">Uncharacterized protein</fullName>
    </submittedName>
</protein>
<reference evidence="2 3" key="1">
    <citation type="submission" date="2020-02" db="EMBL/GenBank/DDBJ databases">
        <authorList>
            <person name="Ferguson B K."/>
        </authorList>
    </citation>
    <scope>NUCLEOTIDE SEQUENCE [LARGE SCALE GENOMIC DNA]</scope>
</reference>
<accession>A0A6H5FWK7</accession>
<name>A0A6H5FWK7_9HEMI</name>